<dbReference type="CDD" id="cd07377">
    <property type="entry name" value="WHTH_GntR"/>
    <property type="match status" value="1"/>
</dbReference>
<dbReference type="PROSITE" id="PS50949">
    <property type="entry name" value="HTH_GNTR"/>
    <property type="match status" value="1"/>
</dbReference>
<dbReference type="SUPFAM" id="SSF53383">
    <property type="entry name" value="PLP-dependent transferases"/>
    <property type="match status" value="1"/>
</dbReference>
<evidence type="ECO:0000259" key="6">
    <source>
        <dbReference type="PROSITE" id="PS50949"/>
    </source>
</evidence>
<dbReference type="Pfam" id="PF00392">
    <property type="entry name" value="GntR"/>
    <property type="match status" value="1"/>
</dbReference>
<dbReference type="CDD" id="cd00609">
    <property type="entry name" value="AAT_like"/>
    <property type="match status" value="1"/>
</dbReference>
<dbReference type="InterPro" id="IPR000524">
    <property type="entry name" value="Tscrpt_reg_HTH_GntR"/>
</dbReference>
<organism evidence="7 8">
    <name type="scientific">Nocardioides aurantiacus</name>
    <dbReference type="NCBI Taxonomy" id="86796"/>
    <lineage>
        <taxon>Bacteria</taxon>
        <taxon>Bacillati</taxon>
        <taxon>Actinomycetota</taxon>
        <taxon>Actinomycetes</taxon>
        <taxon>Propionibacteriales</taxon>
        <taxon>Nocardioidaceae</taxon>
        <taxon>Nocardioides</taxon>
    </lineage>
</organism>
<dbReference type="PANTHER" id="PTHR46577:SF1">
    <property type="entry name" value="HTH-TYPE TRANSCRIPTIONAL REGULATORY PROTEIN GABR"/>
    <property type="match status" value="1"/>
</dbReference>
<evidence type="ECO:0000256" key="1">
    <source>
        <dbReference type="ARBA" id="ARBA00005384"/>
    </source>
</evidence>
<dbReference type="SUPFAM" id="SSF46785">
    <property type="entry name" value="Winged helix' DNA-binding domain"/>
    <property type="match status" value="1"/>
</dbReference>
<sequence>MANRDSLACMSRHLAASRVATLLGDFDRSPAYRGLAEGLRVLITDGRVPVGVRLPSERDLTEALEVSRTTVARAYAELRDHGFLVSRQGSGSVAHLPAGRRGQDDHLLRLTEHPDGKADLTCAAPLPGPGLLAAYERAVAELPRHLAGPGYFPTGLPVLREAVADAYAARGLPTGPDQVMVVPGAQAGVAIAARALLGAGDRAVTESPTYPNAIATLAGSGARVVGVEVPRDETDTEAMTTTLRQVVPRAAYLIPDFHNPTGSLLPDEARERVAHALARTRTTAVVDESMAMLPLEGQRMPAPFASYAADAVSVGSVSKPFWGGLRIGWIRVPAARADAVFRARLTLDLGTSPLEQLVAADLLRDGEDLLAHRREQLRTSRDAALLALATHLPDWRPTRPTGGLNLWCELPEALSTALVPRAERHGVLLASGPSFAPEGGLDRFVRIPFTQPAHVLTAAIERLAPAWRETLADPYPRPRRATPGLVA</sequence>
<dbReference type="EMBL" id="RKHO01000001">
    <property type="protein sequence ID" value="ROR92213.1"/>
    <property type="molecule type" value="Genomic_DNA"/>
</dbReference>
<evidence type="ECO:0000256" key="3">
    <source>
        <dbReference type="ARBA" id="ARBA00023015"/>
    </source>
</evidence>
<protein>
    <submittedName>
        <fullName evidence="7">GntR family transcriptional regulator</fullName>
    </submittedName>
</protein>
<evidence type="ECO:0000256" key="4">
    <source>
        <dbReference type="ARBA" id="ARBA00023125"/>
    </source>
</evidence>
<feature type="domain" description="HTH gntR-type" evidence="6">
    <location>
        <begin position="29"/>
        <end position="97"/>
    </location>
</feature>
<dbReference type="Proteomes" id="UP000281738">
    <property type="component" value="Unassembled WGS sequence"/>
</dbReference>
<comment type="caution">
    <text evidence="7">The sequence shown here is derived from an EMBL/GenBank/DDBJ whole genome shotgun (WGS) entry which is preliminary data.</text>
</comment>
<evidence type="ECO:0000313" key="7">
    <source>
        <dbReference type="EMBL" id="ROR92213.1"/>
    </source>
</evidence>
<keyword evidence="4" id="KW-0238">DNA-binding</keyword>
<keyword evidence="2" id="KW-0663">Pyridoxal phosphate</keyword>
<dbReference type="InterPro" id="IPR051446">
    <property type="entry name" value="HTH_trans_reg/aminotransferase"/>
</dbReference>
<dbReference type="Pfam" id="PF00155">
    <property type="entry name" value="Aminotran_1_2"/>
    <property type="match status" value="1"/>
</dbReference>
<name>A0A3N2CXN0_9ACTN</name>
<dbReference type="SMART" id="SM00345">
    <property type="entry name" value="HTH_GNTR"/>
    <property type="match status" value="1"/>
</dbReference>
<dbReference type="InterPro" id="IPR004839">
    <property type="entry name" value="Aminotransferase_I/II_large"/>
</dbReference>
<evidence type="ECO:0000256" key="5">
    <source>
        <dbReference type="ARBA" id="ARBA00023163"/>
    </source>
</evidence>
<dbReference type="Gene3D" id="3.40.640.10">
    <property type="entry name" value="Type I PLP-dependent aspartate aminotransferase-like (Major domain)"/>
    <property type="match status" value="1"/>
</dbReference>
<dbReference type="InterPro" id="IPR036388">
    <property type="entry name" value="WH-like_DNA-bd_sf"/>
</dbReference>
<dbReference type="InterPro" id="IPR036390">
    <property type="entry name" value="WH_DNA-bd_sf"/>
</dbReference>
<reference evidence="7 8" key="1">
    <citation type="submission" date="2018-11" db="EMBL/GenBank/DDBJ databases">
        <title>Sequencing the genomes of 1000 actinobacteria strains.</title>
        <authorList>
            <person name="Klenk H.-P."/>
        </authorList>
    </citation>
    <scope>NUCLEOTIDE SEQUENCE [LARGE SCALE GENOMIC DNA]</scope>
    <source>
        <strain evidence="7 8">DSM 12652</strain>
    </source>
</reference>
<dbReference type="GO" id="GO:0003677">
    <property type="term" value="F:DNA binding"/>
    <property type="evidence" value="ECO:0007669"/>
    <property type="project" value="UniProtKB-KW"/>
</dbReference>
<keyword evidence="3" id="KW-0805">Transcription regulation</keyword>
<dbReference type="GO" id="GO:0030170">
    <property type="term" value="F:pyridoxal phosphate binding"/>
    <property type="evidence" value="ECO:0007669"/>
    <property type="project" value="InterPro"/>
</dbReference>
<dbReference type="GO" id="GO:0003700">
    <property type="term" value="F:DNA-binding transcription factor activity"/>
    <property type="evidence" value="ECO:0007669"/>
    <property type="project" value="InterPro"/>
</dbReference>
<dbReference type="InterPro" id="IPR015424">
    <property type="entry name" value="PyrdxlP-dep_Trfase"/>
</dbReference>
<keyword evidence="8" id="KW-1185">Reference proteome</keyword>
<dbReference type="AlphaFoldDB" id="A0A3N2CXN0"/>
<dbReference type="InterPro" id="IPR015421">
    <property type="entry name" value="PyrdxlP-dep_Trfase_major"/>
</dbReference>
<accession>A0A3N2CXN0</accession>
<dbReference type="PANTHER" id="PTHR46577">
    <property type="entry name" value="HTH-TYPE TRANSCRIPTIONAL REGULATORY PROTEIN GABR"/>
    <property type="match status" value="1"/>
</dbReference>
<comment type="similarity">
    <text evidence="1">In the C-terminal section; belongs to the class-I pyridoxal-phosphate-dependent aminotransferase family.</text>
</comment>
<evidence type="ECO:0000256" key="2">
    <source>
        <dbReference type="ARBA" id="ARBA00022898"/>
    </source>
</evidence>
<proteinExistence type="inferred from homology"/>
<gene>
    <name evidence="7" type="ORF">EDD33_3099</name>
</gene>
<evidence type="ECO:0000313" key="8">
    <source>
        <dbReference type="Proteomes" id="UP000281738"/>
    </source>
</evidence>
<dbReference type="PRINTS" id="PR00035">
    <property type="entry name" value="HTHGNTR"/>
</dbReference>
<keyword evidence="5" id="KW-0804">Transcription</keyword>
<dbReference type="Gene3D" id="1.10.10.10">
    <property type="entry name" value="Winged helix-like DNA-binding domain superfamily/Winged helix DNA-binding domain"/>
    <property type="match status" value="1"/>
</dbReference>